<dbReference type="AlphaFoldDB" id="A0A0F5LFT0"/>
<dbReference type="RefSeq" id="WP_046141388.1">
    <property type="nucleotide sequence ID" value="NZ_LAJG01000005.1"/>
</dbReference>
<accession>A0A0F5LFT0</accession>
<dbReference type="InterPro" id="IPR010982">
    <property type="entry name" value="Lambda_DNA-bd_dom_sf"/>
</dbReference>
<evidence type="ECO:0000259" key="1">
    <source>
        <dbReference type="Pfam" id="PF01381"/>
    </source>
</evidence>
<dbReference type="SUPFAM" id="SSF47413">
    <property type="entry name" value="lambda repressor-like DNA-binding domains"/>
    <property type="match status" value="1"/>
</dbReference>
<protein>
    <recommendedName>
        <fullName evidence="1">HTH cro/C1-type domain-containing protein</fullName>
    </recommendedName>
</protein>
<evidence type="ECO:0000313" key="3">
    <source>
        <dbReference type="Proteomes" id="UP000033514"/>
    </source>
</evidence>
<dbReference type="OrthoDB" id="8453153at2"/>
<feature type="domain" description="HTH cro/C1-type" evidence="1">
    <location>
        <begin position="8"/>
        <end position="48"/>
    </location>
</feature>
<keyword evidence="3" id="KW-1185">Reference proteome</keyword>
<dbReference type="EMBL" id="LAJG01000005">
    <property type="protein sequence ID" value="KKB81039.1"/>
    <property type="molecule type" value="Genomic_DNA"/>
</dbReference>
<organism evidence="2 3">
    <name type="scientific">Devosia soli</name>
    <dbReference type="NCBI Taxonomy" id="361041"/>
    <lineage>
        <taxon>Bacteria</taxon>
        <taxon>Pseudomonadati</taxon>
        <taxon>Pseudomonadota</taxon>
        <taxon>Alphaproteobacteria</taxon>
        <taxon>Hyphomicrobiales</taxon>
        <taxon>Devosiaceae</taxon>
        <taxon>Devosia</taxon>
    </lineage>
</organism>
<dbReference type="Gene3D" id="1.10.260.40">
    <property type="entry name" value="lambda repressor-like DNA-binding domains"/>
    <property type="match status" value="1"/>
</dbReference>
<dbReference type="STRING" id="361041.VW35_02405"/>
<name>A0A0F5LFT0_9HYPH</name>
<proteinExistence type="predicted"/>
<sequence length="66" mass="7425">MQLEAYIRQHTTVTDFAKRIKKSRQQVHRYMNGDHLTLSVIAEIEKATEGQVTFADFASKSEGAAA</sequence>
<dbReference type="GO" id="GO:0003677">
    <property type="term" value="F:DNA binding"/>
    <property type="evidence" value="ECO:0007669"/>
    <property type="project" value="InterPro"/>
</dbReference>
<dbReference type="Proteomes" id="UP000033514">
    <property type="component" value="Unassembled WGS sequence"/>
</dbReference>
<dbReference type="Pfam" id="PF01381">
    <property type="entry name" value="HTH_3"/>
    <property type="match status" value="1"/>
</dbReference>
<gene>
    <name evidence="2" type="ORF">VW35_02405</name>
</gene>
<evidence type="ECO:0000313" key="2">
    <source>
        <dbReference type="EMBL" id="KKB81039.1"/>
    </source>
</evidence>
<dbReference type="PATRIC" id="fig|361041.3.peg.3866"/>
<reference evidence="2 3" key="1">
    <citation type="submission" date="2015-03" db="EMBL/GenBank/DDBJ databases">
        <authorList>
            <person name="Hassan Y.I."/>
            <person name="Lepp D."/>
            <person name="Zhou T."/>
        </authorList>
    </citation>
    <scope>NUCLEOTIDE SEQUENCE [LARGE SCALE GENOMIC DNA]</scope>
    <source>
        <strain evidence="2 3">GH2-10</strain>
    </source>
</reference>
<comment type="caution">
    <text evidence="2">The sequence shown here is derived from an EMBL/GenBank/DDBJ whole genome shotgun (WGS) entry which is preliminary data.</text>
</comment>
<dbReference type="InterPro" id="IPR001387">
    <property type="entry name" value="Cro/C1-type_HTH"/>
</dbReference>